<evidence type="ECO:0000313" key="2">
    <source>
        <dbReference type="EMBL" id="QNE20322.1"/>
    </source>
</evidence>
<accession>A0A7G6X257</accession>
<dbReference type="EMBL" id="CP043661">
    <property type="protein sequence ID" value="QNE20322.1"/>
    <property type="molecule type" value="Genomic_DNA"/>
</dbReference>
<reference evidence="2 3" key="2">
    <citation type="journal article" date="2020" name="Microbiol. Resour. Announc.">
        <title>Antarctic desert soil bacteria exhibit high novel natural product potential, evaluated through long-read genome sequencing and comparative genomics.</title>
        <authorList>
            <person name="Benaud N."/>
            <person name="Edwards R.J."/>
            <person name="Amos T.G."/>
            <person name="D'Agostino P.M."/>
            <person name="Gutierrez-Chavez C."/>
            <person name="Montgomery K."/>
            <person name="Nicetic I."/>
            <person name="Ferrari B.C."/>
        </authorList>
    </citation>
    <scope>NUCLEOTIDE SEQUENCE [LARGE SCALE GENOMIC DNA]</scope>
    <source>
        <strain evidence="2 3">SPB151</strain>
    </source>
</reference>
<dbReference type="NCBIfam" id="TIGR03816">
    <property type="entry name" value="tadE_like_DECH"/>
    <property type="match status" value="1"/>
</dbReference>
<keyword evidence="3" id="KW-1185">Reference proteome</keyword>
<protein>
    <submittedName>
        <fullName evidence="2">Flp pilus-assembly TadE/G-like family protein</fullName>
    </submittedName>
</protein>
<keyword evidence="1" id="KW-0812">Transmembrane</keyword>
<dbReference type="KEGG" id="kqi:F1D05_23455"/>
<dbReference type="AlphaFoldDB" id="A0A7G6X257"/>
<evidence type="ECO:0000313" key="3">
    <source>
        <dbReference type="Proteomes" id="UP000515563"/>
    </source>
</evidence>
<proteinExistence type="predicted"/>
<reference evidence="3" key="1">
    <citation type="submission" date="2019-09" db="EMBL/GenBank/DDBJ databases">
        <title>Antimicrobial potential of Antarctic Bacteria.</title>
        <authorList>
            <person name="Benaud N."/>
            <person name="Edwards R.J."/>
            <person name="Ferrari B.C."/>
        </authorList>
    </citation>
    <scope>NUCLEOTIDE SEQUENCE [LARGE SCALE GENOMIC DNA]</scope>
    <source>
        <strain evidence="3">SPB151</strain>
    </source>
</reference>
<evidence type="ECO:0000256" key="1">
    <source>
        <dbReference type="SAM" id="Phobius"/>
    </source>
</evidence>
<keyword evidence="1" id="KW-1133">Transmembrane helix</keyword>
<sequence>MTTPNSPYPRPTPCRPTVRVGVPSCRPPTISRHCSELGAGTLLALWVAMALLSAGMVAVLWAAVSVGTHRVAAAADLVALSAAQALQSGEDDPCRTARRIAANQRVDLHSCQVEGETVAIEVGVVLHFGLLGSPTVSTPARAGPAG</sequence>
<dbReference type="RefSeq" id="WP_185442476.1">
    <property type="nucleotide sequence ID" value="NZ_CP043661.1"/>
</dbReference>
<name>A0A7G6X257_9ACTN</name>
<dbReference type="Proteomes" id="UP000515563">
    <property type="component" value="Chromosome"/>
</dbReference>
<keyword evidence="1" id="KW-0472">Membrane</keyword>
<organism evidence="2 3">
    <name type="scientific">Kribbella qitaiheensis</name>
    <dbReference type="NCBI Taxonomy" id="1544730"/>
    <lineage>
        <taxon>Bacteria</taxon>
        <taxon>Bacillati</taxon>
        <taxon>Actinomycetota</taxon>
        <taxon>Actinomycetes</taxon>
        <taxon>Propionibacteriales</taxon>
        <taxon>Kribbellaceae</taxon>
        <taxon>Kribbella</taxon>
    </lineage>
</organism>
<feature type="transmembrane region" description="Helical" evidence="1">
    <location>
        <begin position="43"/>
        <end position="64"/>
    </location>
</feature>
<gene>
    <name evidence="2" type="ORF">F1D05_23455</name>
</gene>
<dbReference type="InterPro" id="IPR021202">
    <property type="entry name" value="Rv3654c-like"/>
</dbReference>